<evidence type="ECO:0000313" key="2">
    <source>
        <dbReference type="Proteomes" id="UP000588098"/>
    </source>
</evidence>
<dbReference type="Proteomes" id="UP000588098">
    <property type="component" value="Unassembled WGS sequence"/>
</dbReference>
<evidence type="ECO:0000313" key="1">
    <source>
        <dbReference type="EMBL" id="MBB5933265.1"/>
    </source>
</evidence>
<accession>A0A7W9Q496</accession>
<dbReference type="EMBL" id="JACHJL010000001">
    <property type="protein sequence ID" value="MBB5933265.1"/>
    <property type="molecule type" value="Genomic_DNA"/>
</dbReference>
<comment type="caution">
    <text evidence="1">The sequence shown here is derived from an EMBL/GenBank/DDBJ whole genome shotgun (WGS) entry which is preliminary data.</text>
</comment>
<sequence length="61" mass="6583">MRGHEQVAKLRQVGVQDVDLVELGQVLPLVGELGEPYVERLDVEKADLVSGRGVQFGAPEG</sequence>
<proteinExistence type="predicted"/>
<reference evidence="1 2" key="1">
    <citation type="submission" date="2020-08" db="EMBL/GenBank/DDBJ databases">
        <title>Genomic Encyclopedia of Type Strains, Phase III (KMG-III): the genomes of soil and plant-associated and newly described type strains.</title>
        <authorList>
            <person name="Whitman W."/>
        </authorList>
    </citation>
    <scope>NUCLEOTIDE SEQUENCE [LARGE SCALE GENOMIC DNA]</scope>
    <source>
        <strain evidence="1 2">CECT 8305</strain>
    </source>
</reference>
<keyword evidence="2" id="KW-1185">Reference proteome</keyword>
<organism evidence="1 2">
    <name type="scientific">Streptomyces zagrosensis</name>
    <dbReference type="NCBI Taxonomy" id="1042984"/>
    <lineage>
        <taxon>Bacteria</taxon>
        <taxon>Bacillati</taxon>
        <taxon>Actinomycetota</taxon>
        <taxon>Actinomycetes</taxon>
        <taxon>Kitasatosporales</taxon>
        <taxon>Streptomycetaceae</taxon>
        <taxon>Streptomyces</taxon>
    </lineage>
</organism>
<dbReference type="AlphaFoldDB" id="A0A7W9Q496"/>
<protein>
    <submittedName>
        <fullName evidence="1">Uncharacterized protein</fullName>
    </submittedName>
</protein>
<name>A0A7W9Q496_9ACTN</name>
<gene>
    <name evidence="1" type="ORF">FHS42_000283</name>
</gene>